<reference evidence="2 3" key="1">
    <citation type="submission" date="2018-11" db="EMBL/GenBank/DDBJ databases">
        <title>Sequencing the genomes of 1000 actinobacteria strains.</title>
        <authorList>
            <person name="Klenk H.-P."/>
        </authorList>
    </citation>
    <scope>NUCLEOTIDE SEQUENCE [LARGE SCALE GENOMIC DNA]</scope>
    <source>
        <strain evidence="2 3">DSM 44254</strain>
    </source>
</reference>
<dbReference type="AlphaFoldDB" id="A0A3N1D043"/>
<feature type="transmembrane region" description="Helical" evidence="1">
    <location>
        <begin position="54"/>
        <end position="76"/>
    </location>
</feature>
<feature type="transmembrane region" description="Helical" evidence="1">
    <location>
        <begin position="159"/>
        <end position="180"/>
    </location>
</feature>
<proteinExistence type="predicted"/>
<keyword evidence="1" id="KW-1133">Transmembrane helix</keyword>
<dbReference type="RefSeq" id="WP_123666254.1">
    <property type="nucleotide sequence ID" value="NZ_RJKE01000001.1"/>
</dbReference>
<keyword evidence="1" id="KW-0812">Transmembrane</keyword>
<evidence type="ECO:0000256" key="1">
    <source>
        <dbReference type="SAM" id="Phobius"/>
    </source>
</evidence>
<feature type="transmembrane region" description="Helical" evidence="1">
    <location>
        <begin position="127"/>
        <end position="147"/>
    </location>
</feature>
<feature type="transmembrane region" description="Helical" evidence="1">
    <location>
        <begin position="21"/>
        <end position="42"/>
    </location>
</feature>
<feature type="transmembrane region" description="Helical" evidence="1">
    <location>
        <begin position="192"/>
        <end position="210"/>
    </location>
</feature>
<organism evidence="2 3">
    <name type="scientific">Actinocorallia herbida</name>
    <dbReference type="NCBI Taxonomy" id="58109"/>
    <lineage>
        <taxon>Bacteria</taxon>
        <taxon>Bacillati</taxon>
        <taxon>Actinomycetota</taxon>
        <taxon>Actinomycetes</taxon>
        <taxon>Streptosporangiales</taxon>
        <taxon>Thermomonosporaceae</taxon>
        <taxon>Actinocorallia</taxon>
    </lineage>
</organism>
<dbReference type="OrthoDB" id="4698148at2"/>
<dbReference type="Proteomes" id="UP000272400">
    <property type="component" value="Unassembled WGS sequence"/>
</dbReference>
<comment type="caution">
    <text evidence="2">The sequence shown here is derived from an EMBL/GenBank/DDBJ whole genome shotgun (WGS) entry which is preliminary data.</text>
</comment>
<feature type="transmembrane region" description="Helical" evidence="1">
    <location>
        <begin position="96"/>
        <end position="115"/>
    </location>
</feature>
<keyword evidence="3" id="KW-1185">Reference proteome</keyword>
<dbReference type="EMBL" id="RJKE01000001">
    <property type="protein sequence ID" value="ROO86899.1"/>
    <property type="molecule type" value="Genomic_DNA"/>
</dbReference>
<dbReference type="Pfam" id="PF10067">
    <property type="entry name" value="DUF2306"/>
    <property type="match status" value="1"/>
</dbReference>
<evidence type="ECO:0000313" key="2">
    <source>
        <dbReference type="EMBL" id="ROO86899.1"/>
    </source>
</evidence>
<name>A0A3N1D043_9ACTN</name>
<protein>
    <submittedName>
        <fullName evidence="2">Putative membrane protein</fullName>
    </submittedName>
</protein>
<accession>A0A3N1D043</accession>
<sequence length="228" mass="24556">MTEIKGGRPPSTRADRLVPAALILLIAIPVVAGIVRLTQLAVGVEITPSNARFFASPVPVVAHIVGVIVYGVLGAFQFAPGFRRRNPAWHRKAGRVLIVCGLVVALSALWMTLFYPRPDDVGDLLSGIRLVVGSAMAASIVLGFAAIRRRDFARHRAWMIRAYALGMGAGTQALTQLPWILTAGPPGRPDKAVLMAAAWLINVLVAEWIIRTGERPRRLRIPARASGP</sequence>
<gene>
    <name evidence="2" type="ORF">EDD29_4483</name>
</gene>
<evidence type="ECO:0000313" key="3">
    <source>
        <dbReference type="Proteomes" id="UP000272400"/>
    </source>
</evidence>
<dbReference type="InterPro" id="IPR018750">
    <property type="entry name" value="DUF2306_membrane"/>
</dbReference>
<keyword evidence="1" id="KW-0472">Membrane</keyword>